<reference evidence="1 2" key="1">
    <citation type="submission" date="2019-07" db="EMBL/GenBank/DDBJ databases">
        <authorList>
            <person name="Jastrzebski P J."/>
            <person name="Paukszto L."/>
            <person name="Jastrzebski P J."/>
        </authorList>
    </citation>
    <scope>NUCLEOTIDE SEQUENCE [LARGE SCALE GENOMIC DNA]</scope>
    <source>
        <strain evidence="1 2">WMS-il1</strain>
    </source>
</reference>
<proteinExistence type="predicted"/>
<sequence length="111" mass="12776">MSGSLPRLSRELHNCDSYNMEINESVVLSDDDIPSQRYSTEAKKIWSNVLSRKNNDLAALTADHTGLVASRDQGQFLFPGKDYVNWIYKKLNEVDKPEQCRFRQTVFMISC</sequence>
<accession>A0A564XVD5</accession>
<organism evidence="1 2">
    <name type="scientific">Hymenolepis diminuta</name>
    <name type="common">Rat tapeworm</name>
    <dbReference type="NCBI Taxonomy" id="6216"/>
    <lineage>
        <taxon>Eukaryota</taxon>
        <taxon>Metazoa</taxon>
        <taxon>Spiralia</taxon>
        <taxon>Lophotrochozoa</taxon>
        <taxon>Platyhelminthes</taxon>
        <taxon>Cestoda</taxon>
        <taxon>Eucestoda</taxon>
        <taxon>Cyclophyllidea</taxon>
        <taxon>Hymenolepididae</taxon>
        <taxon>Hymenolepis</taxon>
    </lineage>
</organism>
<name>A0A564XVD5_HYMDI</name>
<dbReference type="AlphaFoldDB" id="A0A564XVD5"/>
<evidence type="ECO:0000313" key="2">
    <source>
        <dbReference type="Proteomes" id="UP000321570"/>
    </source>
</evidence>
<keyword evidence="2" id="KW-1185">Reference proteome</keyword>
<evidence type="ECO:0000313" key="1">
    <source>
        <dbReference type="EMBL" id="VUZ38992.1"/>
    </source>
</evidence>
<gene>
    <name evidence="1" type="ORF">WMSIL1_LOCUS536</name>
</gene>
<protein>
    <submittedName>
        <fullName evidence="1">Uncharacterized protein</fullName>
    </submittedName>
</protein>
<dbReference type="Proteomes" id="UP000321570">
    <property type="component" value="Unassembled WGS sequence"/>
</dbReference>
<dbReference type="EMBL" id="CABIJS010000011">
    <property type="protein sequence ID" value="VUZ38992.1"/>
    <property type="molecule type" value="Genomic_DNA"/>
</dbReference>